<feature type="domain" description="Cache" evidence="7">
    <location>
        <begin position="51"/>
        <end position="273"/>
    </location>
</feature>
<comment type="caution">
    <text evidence="8">The sequence shown here is derived from an EMBL/GenBank/DDBJ whole genome shotgun (WGS) entry which is preliminary data.</text>
</comment>
<reference evidence="8 9" key="1">
    <citation type="journal article" date="2016" name="Nat. Commun.">
        <title>Thousands of microbial genomes shed light on interconnected biogeochemical processes in an aquifer system.</title>
        <authorList>
            <person name="Anantharaman K."/>
            <person name="Brown C.T."/>
            <person name="Hug L.A."/>
            <person name="Sharon I."/>
            <person name="Castelle C.J."/>
            <person name="Probst A.J."/>
            <person name="Thomas B.C."/>
            <person name="Singh A."/>
            <person name="Wilkins M.J."/>
            <person name="Karaoz U."/>
            <person name="Brodie E.L."/>
            <person name="Williams K.H."/>
            <person name="Hubbard S.S."/>
            <person name="Banfield J.F."/>
        </authorList>
    </citation>
    <scope>NUCLEOTIDE SEQUENCE [LARGE SCALE GENOMIC DNA]</scope>
</reference>
<dbReference type="AlphaFoldDB" id="A0A1F7Y8Y5"/>
<dbReference type="GO" id="GO:0005886">
    <property type="term" value="C:plasma membrane"/>
    <property type="evidence" value="ECO:0007669"/>
    <property type="project" value="UniProtKB-SubCell"/>
</dbReference>
<accession>A0A1F7Y8Y5</accession>
<proteinExistence type="predicted"/>
<keyword evidence="3 6" id="KW-0812">Transmembrane</keyword>
<evidence type="ECO:0000313" key="8">
    <source>
        <dbReference type="EMBL" id="OGM23771.1"/>
    </source>
</evidence>
<feature type="transmembrane region" description="Helical" evidence="6">
    <location>
        <begin position="250"/>
        <end position="272"/>
    </location>
</feature>
<keyword evidence="5 6" id="KW-0472">Membrane</keyword>
<name>A0A1F7Y8Y5_9BACT</name>
<feature type="transmembrane region" description="Helical" evidence="6">
    <location>
        <begin position="14"/>
        <end position="37"/>
    </location>
</feature>
<dbReference type="Pfam" id="PF02743">
    <property type="entry name" value="dCache_1"/>
    <property type="match status" value="1"/>
</dbReference>
<evidence type="ECO:0000256" key="1">
    <source>
        <dbReference type="ARBA" id="ARBA00004651"/>
    </source>
</evidence>
<evidence type="ECO:0000256" key="4">
    <source>
        <dbReference type="ARBA" id="ARBA00022989"/>
    </source>
</evidence>
<evidence type="ECO:0000313" key="9">
    <source>
        <dbReference type="Proteomes" id="UP000178851"/>
    </source>
</evidence>
<comment type="subcellular location">
    <subcellularLocation>
        <location evidence="1">Cell membrane</location>
        <topology evidence="1">Multi-pass membrane protein</topology>
    </subcellularLocation>
</comment>
<dbReference type="InterPro" id="IPR033479">
    <property type="entry name" value="dCache_1"/>
</dbReference>
<dbReference type="Gene3D" id="3.30.450.20">
    <property type="entry name" value="PAS domain"/>
    <property type="match status" value="1"/>
</dbReference>
<dbReference type="Proteomes" id="UP000178851">
    <property type="component" value="Unassembled WGS sequence"/>
</dbReference>
<evidence type="ECO:0000256" key="3">
    <source>
        <dbReference type="ARBA" id="ARBA00022692"/>
    </source>
</evidence>
<protein>
    <recommendedName>
        <fullName evidence="7">Cache domain-containing protein</fullName>
    </recommendedName>
</protein>
<feature type="transmembrane region" description="Helical" evidence="6">
    <location>
        <begin position="292"/>
        <end position="314"/>
    </location>
</feature>
<keyword evidence="4 6" id="KW-1133">Transmembrane helix</keyword>
<evidence type="ECO:0000256" key="2">
    <source>
        <dbReference type="ARBA" id="ARBA00022475"/>
    </source>
</evidence>
<evidence type="ECO:0000256" key="6">
    <source>
        <dbReference type="SAM" id="Phobius"/>
    </source>
</evidence>
<dbReference type="EMBL" id="MGGI01000037">
    <property type="protein sequence ID" value="OGM23771.1"/>
    <property type="molecule type" value="Genomic_DNA"/>
</dbReference>
<gene>
    <name evidence="8" type="ORF">A2627_05320</name>
</gene>
<organism evidence="8 9">
    <name type="scientific">Candidatus Woesebacteria bacterium RIFCSPHIGHO2_01_FULL_39_28</name>
    <dbReference type="NCBI Taxonomy" id="1802496"/>
    <lineage>
        <taxon>Bacteria</taxon>
        <taxon>Candidatus Woeseibacteriota</taxon>
    </lineage>
</organism>
<evidence type="ECO:0000256" key="5">
    <source>
        <dbReference type="ARBA" id="ARBA00023136"/>
    </source>
</evidence>
<sequence length="336" mass="37582">MEKRSFTDNFLNSYFRVLFVLASFVSVFIAVIIYINSINRSEVVFKREMLNRQVVSVRSAAKVIEEFFKAQEQKIAFIASIPEIKNPDDPNIANILTDAQKSLPIPISDIVRFDANGDSVARGSGITQVDNVSDREYFLWAKDPKNKGSIFYSNPLIARGGSEKGKLAMAIVTPVYSGNKFTGVLLMTVSFDNFGQLFITDLKITNGSRSFVVNLQDGSFIFPAINSWKDSADFSKNLSSMAKEQEGVGIFLNNLIAYHIISLGDGSQFWSLVMVISENETLSLFKSVNLNFINFLILVIVIILTLLAILILAIRFGQRNSYLRGFVDGQNYRKAK</sequence>
<dbReference type="CDD" id="cd12914">
    <property type="entry name" value="PDC1_DGC_like"/>
    <property type="match status" value="1"/>
</dbReference>
<evidence type="ECO:0000259" key="7">
    <source>
        <dbReference type="Pfam" id="PF02743"/>
    </source>
</evidence>
<keyword evidence="2" id="KW-1003">Cell membrane</keyword>